<reference evidence="4 5" key="1">
    <citation type="journal article" date="2020" name="BMC Genomics">
        <title>Intraspecific diversification of the crop wild relative Brassica cretica Lam. using demographic model selection.</title>
        <authorList>
            <person name="Kioukis A."/>
            <person name="Michalopoulou V.A."/>
            <person name="Briers L."/>
            <person name="Pirintsos S."/>
            <person name="Studholme D.J."/>
            <person name="Pavlidis P."/>
            <person name="Sarris P.F."/>
        </authorList>
    </citation>
    <scope>NUCLEOTIDE SEQUENCE [LARGE SCALE GENOMIC DNA]</scope>
    <source>
        <strain evidence="5">cv. PFS-1207/04</strain>
    </source>
</reference>
<keyword evidence="2" id="KW-0828">Tyrosine catabolism</keyword>
<comment type="pathway">
    <text evidence="2">Amino-acid degradation; L-phenylalanine degradation; acetoacetate and fumarate from L-phenylalanine: step 6/6.</text>
</comment>
<dbReference type="Pfam" id="PF09298">
    <property type="entry name" value="FAA_hydrolase_N"/>
    <property type="match status" value="2"/>
</dbReference>
<evidence type="ECO:0000313" key="5">
    <source>
        <dbReference type="Proteomes" id="UP000266723"/>
    </source>
</evidence>
<dbReference type="PANTHER" id="PTHR43069:SF2">
    <property type="entry name" value="FUMARYLACETOACETASE"/>
    <property type="match status" value="1"/>
</dbReference>
<dbReference type="EMBL" id="QGKV02000759">
    <property type="protein sequence ID" value="KAF3564551.1"/>
    <property type="molecule type" value="Genomic_DNA"/>
</dbReference>
<keyword evidence="1 2" id="KW-0479">Metal-binding</keyword>
<name>A0ABQ7CWP6_BRACR</name>
<dbReference type="InterPro" id="IPR036462">
    <property type="entry name" value="Fumarylacetoacetase_N_sf"/>
</dbReference>
<evidence type="ECO:0000259" key="3">
    <source>
        <dbReference type="Pfam" id="PF09298"/>
    </source>
</evidence>
<comment type="catalytic activity">
    <reaction evidence="2">
        <text>4-fumarylacetoacetate + H2O = acetoacetate + fumarate + H(+)</text>
        <dbReference type="Rhea" id="RHEA:10244"/>
        <dbReference type="ChEBI" id="CHEBI:13705"/>
        <dbReference type="ChEBI" id="CHEBI:15377"/>
        <dbReference type="ChEBI" id="CHEBI:15378"/>
        <dbReference type="ChEBI" id="CHEBI:18034"/>
        <dbReference type="ChEBI" id="CHEBI:29806"/>
        <dbReference type="EC" id="3.7.1.2"/>
    </reaction>
</comment>
<dbReference type="PANTHER" id="PTHR43069">
    <property type="entry name" value="FUMARYLACETOACETASE"/>
    <property type="match status" value="1"/>
</dbReference>
<sequence>MALLKSFVDVAPDSHSPIQNLPYGVFRPDSNSTPRPAVAIGDSVLDLSAISEAGLFDGPILNGADCFFQACILTCGRSGGVLHVSRTCSLTCGAQGAAAHASGAMRTPRDGSVQLNSSRPLSSFDDQVEMLSGVSSVLRVQICRSSARYSAGNRGSVQVEISSVQSSQVVPWVLAMSSPINQLLLAWIVGLGHGHVLLKPVRAGLSGTLQGFLRCLYSILSPSLPLAAIFHPLTFSPHTSICLSSMALLKSFVDVAPDSHSPIQNLPYGVFRPDSNSTPRPAVAIGDSVLDLSAISEAGLFDGPILNGADCFFQKVTIFESNLFSSLLHALSWSYYFDRSMVA</sequence>
<dbReference type="Gene3D" id="2.30.30.230">
    <property type="entry name" value="Fumarylacetoacetase, N-terminal domain"/>
    <property type="match status" value="2"/>
</dbReference>
<dbReference type="Proteomes" id="UP000266723">
    <property type="component" value="Unassembled WGS sequence"/>
</dbReference>
<evidence type="ECO:0000256" key="2">
    <source>
        <dbReference type="RuleBase" id="RU366008"/>
    </source>
</evidence>
<keyword evidence="2" id="KW-0460">Magnesium</keyword>
<evidence type="ECO:0000313" key="4">
    <source>
        <dbReference type="EMBL" id="KAF3564551.1"/>
    </source>
</evidence>
<feature type="domain" description="Fumarylacetoacetase N-terminal" evidence="3">
    <location>
        <begin position="264"/>
        <end position="312"/>
    </location>
</feature>
<proteinExistence type="inferred from homology"/>
<gene>
    <name evidence="4" type="ORF">DY000_02013208</name>
</gene>
<organism evidence="4 5">
    <name type="scientific">Brassica cretica</name>
    <name type="common">Mustard</name>
    <dbReference type="NCBI Taxonomy" id="69181"/>
    <lineage>
        <taxon>Eukaryota</taxon>
        <taxon>Viridiplantae</taxon>
        <taxon>Streptophyta</taxon>
        <taxon>Embryophyta</taxon>
        <taxon>Tracheophyta</taxon>
        <taxon>Spermatophyta</taxon>
        <taxon>Magnoliopsida</taxon>
        <taxon>eudicotyledons</taxon>
        <taxon>Gunneridae</taxon>
        <taxon>Pentapetalae</taxon>
        <taxon>rosids</taxon>
        <taxon>malvids</taxon>
        <taxon>Brassicales</taxon>
        <taxon>Brassicaceae</taxon>
        <taxon>Brassiceae</taxon>
        <taxon>Brassica</taxon>
    </lineage>
</organism>
<comment type="caution">
    <text evidence="4">The sequence shown here is derived from an EMBL/GenBank/DDBJ whole genome shotgun (WGS) entry which is preliminary data.</text>
</comment>
<keyword evidence="2" id="KW-0585">Phenylalanine catabolism</keyword>
<dbReference type="InterPro" id="IPR005959">
    <property type="entry name" value="Fumarylacetoacetase"/>
</dbReference>
<keyword evidence="2" id="KW-0378">Hydrolase</keyword>
<feature type="domain" description="Fumarylacetoacetase N-terminal" evidence="3">
    <location>
        <begin position="19"/>
        <end position="60"/>
    </location>
</feature>
<comment type="cofactor">
    <cofactor evidence="2">
        <name>Mg(2+)</name>
        <dbReference type="ChEBI" id="CHEBI:18420"/>
    </cofactor>
    <cofactor evidence="2">
        <name>Ca(2+)</name>
        <dbReference type="ChEBI" id="CHEBI:29108"/>
    </cofactor>
</comment>
<dbReference type="EC" id="3.7.1.2" evidence="2"/>
<evidence type="ECO:0000256" key="1">
    <source>
        <dbReference type="ARBA" id="ARBA00022723"/>
    </source>
</evidence>
<protein>
    <recommendedName>
        <fullName evidence="2">Fumarylacetoacetase</fullName>
        <ecNumber evidence="2">3.7.1.2</ecNumber>
    </recommendedName>
    <alternativeName>
        <fullName evidence="2">Fumarylacetoacetate hydrolase</fullName>
    </alternativeName>
</protein>
<keyword evidence="5" id="KW-1185">Reference proteome</keyword>
<comment type="similarity">
    <text evidence="2">Belongs to the FAH family.</text>
</comment>
<accession>A0ABQ7CWP6</accession>
<dbReference type="SUPFAM" id="SSF63433">
    <property type="entry name" value="Fumarylacetoacetate hydrolase, FAH, N-terminal domain"/>
    <property type="match status" value="2"/>
</dbReference>
<keyword evidence="2" id="KW-0106">Calcium</keyword>
<dbReference type="InterPro" id="IPR015377">
    <property type="entry name" value="Fumarylacetoacetase_N"/>
</dbReference>